<proteinExistence type="predicted"/>
<evidence type="ECO:0000313" key="2">
    <source>
        <dbReference type="Proteomes" id="UP001497535"/>
    </source>
</evidence>
<evidence type="ECO:0000313" key="1">
    <source>
        <dbReference type="EMBL" id="CAK5018390.1"/>
    </source>
</evidence>
<dbReference type="EMBL" id="CAVMJV010000003">
    <property type="protein sequence ID" value="CAK5018390.1"/>
    <property type="molecule type" value="Genomic_DNA"/>
</dbReference>
<protein>
    <submittedName>
        <fullName evidence="1">Uncharacterized protein</fullName>
    </submittedName>
</protein>
<organism evidence="1 2">
    <name type="scientific">Meloidogyne enterolobii</name>
    <name type="common">Root-knot nematode worm</name>
    <name type="synonym">Meloidogyne mayaguensis</name>
    <dbReference type="NCBI Taxonomy" id="390850"/>
    <lineage>
        <taxon>Eukaryota</taxon>
        <taxon>Metazoa</taxon>
        <taxon>Ecdysozoa</taxon>
        <taxon>Nematoda</taxon>
        <taxon>Chromadorea</taxon>
        <taxon>Rhabditida</taxon>
        <taxon>Tylenchina</taxon>
        <taxon>Tylenchomorpha</taxon>
        <taxon>Tylenchoidea</taxon>
        <taxon>Meloidogynidae</taxon>
        <taxon>Meloidogyninae</taxon>
        <taxon>Meloidogyne</taxon>
    </lineage>
</organism>
<comment type="caution">
    <text evidence="1">The sequence shown here is derived from an EMBL/GenBank/DDBJ whole genome shotgun (WGS) entry which is preliminary data.</text>
</comment>
<dbReference type="Proteomes" id="UP001497535">
    <property type="component" value="Unassembled WGS sequence"/>
</dbReference>
<sequence>MVVENENMLASSSGELLFTALDEGNLTEANAILDKKPESVAARDNELRVPLHYAADCADIATFQRIFTLERSLMDAQDQFGFTPLLVAAMAGNVSVLEFLIEQLDRDGHSGVHWAVVCGQLDVLIALLRHGSPLALADIHGAHPLHYATVGFTETESQREVPVERSEAILHVLLRHGAQLECTDLDGRTPLIWAASGGNLRAFSSLIQAGANRFTADRDKLGVLHCASSHGHLPIVQAMLDLGHHWVVNARDRNGDTPLFFAAAYGHLECVKLLLERGADPNHQDRRIRTAAHCAAAKAQLRVLKLLRQRGASLDLQNYRGDLPFHEAVQVGSKECVDWMLSIEPRFVSSSNFFGRTALHLAAASGNMEMVVLLCSRDAPPNSLMIYKGELLTPLDVAKRRGHDLIVDYLTVRYEACLASELSTRELNSSRQSIEEQIKAARLRKVRAELTNSDELGSYEKQPPPIRRGISLLTMVDASTMVSYIKLVLKRRSSSASAIFGKLPKSTSTTDLNNHSIEQFYQQQKALIDLAMATTNKLPGEAKKENEKEMDKEVDNLDASNNTLLVHDFSNASSISALQQPLEEELLRQNNSFNFCNLSLFLFQVYFFSSLYFFTIIFFKFIFYISSLFYIPSFKFTLNSSFNFYNLKFNLYILRFPSASSKKVRLAVNSDLLLPDDSYEDKPKRIRRKWTPLPPSDYRHQSLDEAVTELHILEDGLSPPPGRLATFGDLANSTTRYVHERAIFDELTHLKRMQIQYGKVREEVLVRSLVQNFCRMHAIHPAHFRRISTLQQWEKFLYGEEIDN</sequence>
<name>A0ACB0XV03_MELEN</name>
<gene>
    <name evidence="1" type="ORF">MENTE1834_LOCUS3813</name>
</gene>
<reference evidence="1" key="1">
    <citation type="submission" date="2023-11" db="EMBL/GenBank/DDBJ databases">
        <authorList>
            <person name="Poullet M."/>
        </authorList>
    </citation>
    <scope>NUCLEOTIDE SEQUENCE</scope>
    <source>
        <strain evidence="1">E1834</strain>
    </source>
</reference>
<keyword evidence="2" id="KW-1185">Reference proteome</keyword>
<accession>A0ACB0XV03</accession>